<keyword evidence="2" id="KW-1185">Reference proteome</keyword>
<gene>
    <name evidence="1" type="ORF">GGR46_005078</name>
</gene>
<comment type="caution">
    <text evidence="1">The sequence shown here is derived from an EMBL/GenBank/DDBJ whole genome shotgun (WGS) entry which is preliminary data.</text>
</comment>
<dbReference type="EMBL" id="JACIEH010000007">
    <property type="protein sequence ID" value="MBB4101484.1"/>
    <property type="molecule type" value="Genomic_DNA"/>
</dbReference>
<dbReference type="Gene3D" id="2.180.10.10">
    <property type="entry name" value="RHS repeat-associated core"/>
    <property type="match status" value="1"/>
</dbReference>
<evidence type="ECO:0000313" key="1">
    <source>
        <dbReference type="EMBL" id="MBB4101484.1"/>
    </source>
</evidence>
<accession>A0A7W6P095</accession>
<proteinExistence type="predicted"/>
<evidence type="ECO:0000313" key="2">
    <source>
        <dbReference type="Proteomes" id="UP000557392"/>
    </source>
</evidence>
<reference evidence="1 2" key="1">
    <citation type="submission" date="2020-08" db="EMBL/GenBank/DDBJ databases">
        <title>Genomic Encyclopedia of Type Strains, Phase IV (KMG-IV): sequencing the most valuable type-strain genomes for metagenomic binning, comparative biology and taxonomic classification.</title>
        <authorList>
            <person name="Goeker M."/>
        </authorList>
    </citation>
    <scope>NUCLEOTIDE SEQUENCE [LARGE SCALE GENOMIC DNA]</scope>
    <source>
        <strain evidence="1 2">DSM 101806</strain>
    </source>
</reference>
<dbReference type="AlphaFoldDB" id="A0A7W6P095"/>
<sequence>MNETVNYSYDELGRLVKVENNGSVNNNVVSNYVYDKAGNRTNVKVTGAP</sequence>
<dbReference type="Proteomes" id="UP000557392">
    <property type="component" value="Unassembled WGS sequence"/>
</dbReference>
<protein>
    <recommendedName>
        <fullName evidence="3">YD repeat-containing protein</fullName>
    </recommendedName>
</protein>
<dbReference type="RefSeq" id="WP_184000844.1">
    <property type="nucleotide sequence ID" value="NZ_JACIEH010000007.1"/>
</dbReference>
<organism evidence="1 2">
    <name type="scientific">Sphingomonas kyeonggiensis</name>
    <dbReference type="NCBI Taxonomy" id="1268553"/>
    <lineage>
        <taxon>Bacteria</taxon>
        <taxon>Pseudomonadati</taxon>
        <taxon>Pseudomonadota</taxon>
        <taxon>Alphaproteobacteria</taxon>
        <taxon>Sphingomonadales</taxon>
        <taxon>Sphingomonadaceae</taxon>
        <taxon>Sphingomonas</taxon>
    </lineage>
</organism>
<evidence type="ECO:0008006" key="3">
    <source>
        <dbReference type="Google" id="ProtNLM"/>
    </source>
</evidence>
<name>A0A7W6P095_9SPHN</name>